<proteinExistence type="predicted"/>
<comment type="subcellular location">
    <subcellularLocation>
        <location evidence="1">Nucleus</location>
    </subcellularLocation>
</comment>
<evidence type="ECO:0000256" key="4">
    <source>
        <dbReference type="ARBA" id="ARBA00023043"/>
    </source>
</evidence>
<dbReference type="AlphaFoldDB" id="A0A9Q5NEG5"/>
<keyword evidence="5" id="KW-0539">Nucleus</keyword>
<dbReference type="GO" id="GO:0005634">
    <property type="term" value="C:nucleus"/>
    <property type="evidence" value="ECO:0007669"/>
    <property type="project" value="UniProtKB-SubCell"/>
</dbReference>
<evidence type="ECO:0000256" key="5">
    <source>
        <dbReference type="ARBA" id="ARBA00023242"/>
    </source>
</evidence>
<evidence type="ECO:0000313" key="8">
    <source>
        <dbReference type="Proteomes" id="UP000757232"/>
    </source>
</evidence>
<evidence type="ECO:0000313" key="7">
    <source>
        <dbReference type="EMBL" id="OCB91024.1"/>
    </source>
</evidence>
<dbReference type="PANTHER" id="PTHR15263">
    <property type="entry name" value="I-KAPPA-B-LIKE PROTEIN IKBL"/>
    <property type="match status" value="1"/>
</dbReference>
<feature type="region of interest" description="Disordered" evidence="6">
    <location>
        <begin position="1"/>
        <end position="105"/>
    </location>
</feature>
<organism evidence="7 8">
    <name type="scientific">Sanghuangporus baumii</name>
    <name type="common">Phellinus baumii</name>
    <dbReference type="NCBI Taxonomy" id="108892"/>
    <lineage>
        <taxon>Eukaryota</taxon>
        <taxon>Fungi</taxon>
        <taxon>Dikarya</taxon>
        <taxon>Basidiomycota</taxon>
        <taxon>Agaricomycotina</taxon>
        <taxon>Agaricomycetes</taxon>
        <taxon>Hymenochaetales</taxon>
        <taxon>Hymenochaetaceae</taxon>
        <taxon>Sanghuangporus</taxon>
    </lineage>
</organism>
<keyword evidence="2" id="KW-0597">Phosphoprotein</keyword>
<protein>
    <submittedName>
        <fullName evidence="7">Uncharacterized protein</fullName>
    </submittedName>
</protein>
<dbReference type="EMBL" id="LNZH02000108">
    <property type="protein sequence ID" value="OCB91024.1"/>
    <property type="molecule type" value="Genomic_DNA"/>
</dbReference>
<dbReference type="GO" id="GO:0043124">
    <property type="term" value="P:negative regulation of canonical NF-kappaB signal transduction"/>
    <property type="evidence" value="ECO:0007669"/>
    <property type="project" value="InterPro"/>
</dbReference>
<sequence>MPRLHLKRTPAEEEERARRKSTKTSKKHKERRSRYAYSDDDDSERKQHHPRSRSRSPGRGSNYRFRKYHNQDPFSGDSGPSSYAHSREYVSSDDDPFQARAEEERFEEKLRDALEDDRLYDSTQRLDNVEARLNSYAHIPRRWRGTDDGFSAGLWMEDAREDIGLEPWQMNDDEYAEYIRAGMWRKKNQAEFEERLRKKEERRRRGEREQRRREETRRLEREAQAEREKHSAVKARRRLEEARRLYEERWTILLARPASSCATEDRLPISFADIPWPIAVMRISSEEFIEQLTKDAVSSFLLRSGKEIDTTDGPAPSTKDILRTTMLRFHPDKFEARVLARVEEKDRDLVKESASVVIRILNDLMKDLRD</sequence>
<dbReference type="PANTHER" id="PTHR15263:SF1">
    <property type="entry name" value="NF-KAPPA-B INHIBITOR-LIKE PROTEIN 1"/>
    <property type="match status" value="1"/>
</dbReference>
<evidence type="ECO:0000256" key="1">
    <source>
        <dbReference type="ARBA" id="ARBA00004123"/>
    </source>
</evidence>
<keyword evidence="3" id="KW-0677">Repeat</keyword>
<keyword evidence="4" id="KW-0040">ANK repeat</keyword>
<keyword evidence="8" id="KW-1185">Reference proteome</keyword>
<evidence type="ECO:0000256" key="3">
    <source>
        <dbReference type="ARBA" id="ARBA00022737"/>
    </source>
</evidence>
<feature type="compositionally biased region" description="Basic and acidic residues" evidence="6">
    <location>
        <begin position="195"/>
        <end position="231"/>
    </location>
</feature>
<dbReference type="OrthoDB" id="412109at2759"/>
<accession>A0A9Q5NEG5</accession>
<dbReference type="Proteomes" id="UP000757232">
    <property type="component" value="Unassembled WGS sequence"/>
</dbReference>
<dbReference type="InterPro" id="IPR038753">
    <property type="entry name" value="NFKBIL1"/>
</dbReference>
<feature type="region of interest" description="Disordered" evidence="6">
    <location>
        <begin position="195"/>
        <end position="233"/>
    </location>
</feature>
<comment type="caution">
    <text evidence="7">The sequence shown here is derived from an EMBL/GenBank/DDBJ whole genome shotgun (WGS) entry which is preliminary data.</text>
</comment>
<evidence type="ECO:0000256" key="2">
    <source>
        <dbReference type="ARBA" id="ARBA00022553"/>
    </source>
</evidence>
<name>A0A9Q5NEG5_SANBA</name>
<feature type="compositionally biased region" description="Basic residues" evidence="6">
    <location>
        <begin position="46"/>
        <end position="56"/>
    </location>
</feature>
<evidence type="ECO:0000256" key="6">
    <source>
        <dbReference type="SAM" id="MobiDB-lite"/>
    </source>
</evidence>
<gene>
    <name evidence="7" type="ORF">A7U60_g1717</name>
</gene>
<feature type="compositionally biased region" description="Basic residues" evidence="6">
    <location>
        <begin position="18"/>
        <end position="34"/>
    </location>
</feature>
<reference evidence="7" key="1">
    <citation type="submission" date="2016-06" db="EMBL/GenBank/DDBJ databases">
        <title>Draft Genome sequence of the fungus Inonotus baumii.</title>
        <authorList>
            <person name="Zhu H."/>
            <person name="Lin W."/>
        </authorList>
    </citation>
    <scope>NUCLEOTIDE SEQUENCE</scope>
    <source>
        <strain evidence="7">821</strain>
    </source>
</reference>